<keyword evidence="2" id="KW-1185">Reference proteome</keyword>
<dbReference type="Proteomes" id="UP000324222">
    <property type="component" value="Unassembled WGS sequence"/>
</dbReference>
<sequence>MGLGQTHSGAHGRYGLAGGRVGGSIYTCLTLPGRPHYPPRILLSPGLTPTCVLHRELHNRLQTS</sequence>
<protein>
    <submittedName>
        <fullName evidence="1">Uncharacterized protein</fullName>
    </submittedName>
</protein>
<proteinExistence type="predicted"/>
<reference evidence="1 2" key="1">
    <citation type="submission" date="2019-05" db="EMBL/GenBank/DDBJ databases">
        <title>Another draft genome of Portunus trituberculatus and its Hox gene families provides insights of decapod evolution.</title>
        <authorList>
            <person name="Jeong J.-H."/>
            <person name="Song I."/>
            <person name="Kim S."/>
            <person name="Choi T."/>
            <person name="Kim D."/>
            <person name="Ryu S."/>
            <person name="Kim W."/>
        </authorList>
    </citation>
    <scope>NUCLEOTIDE SEQUENCE [LARGE SCALE GENOMIC DNA]</scope>
    <source>
        <tissue evidence="1">Muscle</tissue>
    </source>
</reference>
<comment type="caution">
    <text evidence="1">The sequence shown here is derived from an EMBL/GenBank/DDBJ whole genome shotgun (WGS) entry which is preliminary data.</text>
</comment>
<dbReference type="EMBL" id="VSRR010123965">
    <property type="protein sequence ID" value="MPD00695.1"/>
    <property type="molecule type" value="Genomic_DNA"/>
</dbReference>
<dbReference type="AlphaFoldDB" id="A0A5B7K7L4"/>
<gene>
    <name evidence="1" type="ORF">E2C01_096187</name>
</gene>
<evidence type="ECO:0000313" key="2">
    <source>
        <dbReference type="Proteomes" id="UP000324222"/>
    </source>
</evidence>
<evidence type="ECO:0000313" key="1">
    <source>
        <dbReference type="EMBL" id="MPD00695.1"/>
    </source>
</evidence>
<accession>A0A5B7K7L4</accession>
<name>A0A5B7K7L4_PORTR</name>
<organism evidence="1 2">
    <name type="scientific">Portunus trituberculatus</name>
    <name type="common">Swimming crab</name>
    <name type="synonym">Neptunus trituberculatus</name>
    <dbReference type="NCBI Taxonomy" id="210409"/>
    <lineage>
        <taxon>Eukaryota</taxon>
        <taxon>Metazoa</taxon>
        <taxon>Ecdysozoa</taxon>
        <taxon>Arthropoda</taxon>
        <taxon>Crustacea</taxon>
        <taxon>Multicrustacea</taxon>
        <taxon>Malacostraca</taxon>
        <taxon>Eumalacostraca</taxon>
        <taxon>Eucarida</taxon>
        <taxon>Decapoda</taxon>
        <taxon>Pleocyemata</taxon>
        <taxon>Brachyura</taxon>
        <taxon>Eubrachyura</taxon>
        <taxon>Portunoidea</taxon>
        <taxon>Portunidae</taxon>
        <taxon>Portuninae</taxon>
        <taxon>Portunus</taxon>
    </lineage>
</organism>